<accession>A0A1W6LGT8</accession>
<dbReference type="Proteomes" id="UP000193427">
    <property type="component" value="Chromosome"/>
</dbReference>
<reference evidence="1 2" key="1">
    <citation type="submission" date="2016-04" db="EMBL/GenBank/DDBJ databases">
        <title>Complete genome sequence of natural rubber-degrading, novel Gram-negative bacterium, Rhizobacter gummiphilus strain NS21.</title>
        <authorList>
            <person name="Tabata M."/>
            <person name="Kasai D."/>
            <person name="Fukuda M."/>
        </authorList>
    </citation>
    <scope>NUCLEOTIDE SEQUENCE [LARGE SCALE GENOMIC DNA]</scope>
    <source>
        <strain evidence="1 2">NS21</strain>
    </source>
</reference>
<dbReference type="GO" id="GO:0016705">
    <property type="term" value="F:oxidoreductase activity, acting on paired donors, with incorporation or reduction of molecular oxygen"/>
    <property type="evidence" value="ECO:0007669"/>
    <property type="project" value="InterPro"/>
</dbReference>
<organism evidence="1 2">
    <name type="scientific">Piscinibacter gummiphilus</name>
    <dbReference type="NCBI Taxonomy" id="946333"/>
    <lineage>
        <taxon>Bacteria</taxon>
        <taxon>Pseudomonadati</taxon>
        <taxon>Pseudomonadota</taxon>
        <taxon>Betaproteobacteria</taxon>
        <taxon>Burkholderiales</taxon>
        <taxon>Sphaerotilaceae</taxon>
        <taxon>Piscinibacter</taxon>
    </lineage>
</organism>
<gene>
    <name evidence="1" type="ORF">A4W93_28330</name>
</gene>
<name>A0A1W6LGT8_9BURK</name>
<dbReference type="GO" id="GO:0004497">
    <property type="term" value="F:monooxygenase activity"/>
    <property type="evidence" value="ECO:0007669"/>
    <property type="project" value="InterPro"/>
</dbReference>
<sequence length="403" mass="44209">MANDGLLRRIGYGVVSALVHQPALLRWAGAAIRRSPFLEGTLPIVVRGTAARRVFTRAASYSNTSHAPNLVAGEFLIGLESGPRHEAERELATRLLATPDACGDSAAQAAHARATNLPPSFDLIDDYLTHVAWAGMRPIFRGAAVDLEEAPATPQAWQAFFREMRYPGAHLIVGGLASRAVQLRAEVHANALRQRVRRHAAALSTAWGLPNDTLLERTAVGLMWVGHPATVQAGALVMQELLQRPEVYGPLHDQARQLDAAAFRLEVRKHVIEALRFRPPFPLLLRDVPRDTAYALDGDRRVATAAGARVTLMSPAAMFDPEGRDPKAVCPFHAGRTDFPSGPYHLVFGHGSRHCIAQDHVVEILTSALAGLLALERLTWADLAWRRMRYDGPIISRMRLKVR</sequence>
<proteinExistence type="predicted"/>
<dbReference type="KEGG" id="rgu:A4W93_28330"/>
<dbReference type="EMBL" id="CP015118">
    <property type="protein sequence ID" value="ARN23491.1"/>
    <property type="molecule type" value="Genomic_DNA"/>
</dbReference>
<dbReference type="AlphaFoldDB" id="A0A1W6LGT8"/>
<dbReference type="OrthoDB" id="8834988at2"/>
<dbReference type="GO" id="GO:0020037">
    <property type="term" value="F:heme binding"/>
    <property type="evidence" value="ECO:0007669"/>
    <property type="project" value="InterPro"/>
</dbReference>
<dbReference type="SUPFAM" id="SSF48264">
    <property type="entry name" value="Cytochrome P450"/>
    <property type="match status" value="1"/>
</dbReference>
<keyword evidence="2" id="KW-1185">Reference proteome</keyword>
<evidence type="ECO:0000313" key="2">
    <source>
        <dbReference type="Proteomes" id="UP000193427"/>
    </source>
</evidence>
<evidence type="ECO:0000313" key="1">
    <source>
        <dbReference type="EMBL" id="ARN23491.1"/>
    </source>
</evidence>
<dbReference type="RefSeq" id="WP_085753814.1">
    <property type="nucleotide sequence ID" value="NZ_BSPR01000017.1"/>
</dbReference>
<dbReference type="InterPro" id="IPR017972">
    <property type="entry name" value="Cyt_P450_CS"/>
</dbReference>
<dbReference type="Gene3D" id="1.10.630.10">
    <property type="entry name" value="Cytochrome P450"/>
    <property type="match status" value="1"/>
</dbReference>
<dbReference type="GO" id="GO:0005506">
    <property type="term" value="F:iron ion binding"/>
    <property type="evidence" value="ECO:0007669"/>
    <property type="project" value="InterPro"/>
</dbReference>
<protein>
    <submittedName>
        <fullName evidence="1">Uncharacterized protein</fullName>
    </submittedName>
</protein>
<dbReference type="InterPro" id="IPR036396">
    <property type="entry name" value="Cyt_P450_sf"/>
</dbReference>
<dbReference type="PROSITE" id="PS00086">
    <property type="entry name" value="CYTOCHROME_P450"/>
    <property type="match status" value="1"/>
</dbReference>
<dbReference type="STRING" id="946333.A4W93_28330"/>